<dbReference type="GO" id="GO:0005829">
    <property type="term" value="C:cytosol"/>
    <property type="evidence" value="ECO:0007669"/>
    <property type="project" value="TreeGrafter"/>
</dbReference>
<comment type="caution">
    <text evidence="1">The sequence shown here is derived from an EMBL/GenBank/DDBJ whole genome shotgun (WGS) entry which is preliminary data.</text>
</comment>
<dbReference type="PANTHER" id="PTHR42866:SF1">
    <property type="entry name" value="SPORE COAT POLYSACCHARIDE BIOSYNTHESIS PROTEIN SPSF"/>
    <property type="match status" value="1"/>
</dbReference>
<dbReference type="InterPro" id="IPR003329">
    <property type="entry name" value="Cytidylyl_trans"/>
</dbReference>
<gene>
    <name evidence="1" type="ORF">HII17_15190</name>
</gene>
<reference evidence="1 2" key="1">
    <citation type="submission" date="2020-04" db="EMBL/GenBank/DDBJ databases">
        <title>Thalassotalea sp. M1531, isolated from the surface of marine red alga.</title>
        <authorList>
            <person name="Pang L."/>
            <person name="Lu D.-C."/>
        </authorList>
    </citation>
    <scope>NUCLEOTIDE SEQUENCE [LARGE SCALE GENOMIC DNA]</scope>
    <source>
        <strain evidence="1 2">M1531</strain>
    </source>
</reference>
<dbReference type="RefSeq" id="WP_169076223.1">
    <property type="nucleotide sequence ID" value="NZ_JABBXH010000005.1"/>
</dbReference>
<dbReference type="InterPro" id="IPR029044">
    <property type="entry name" value="Nucleotide-diphossugar_trans"/>
</dbReference>
<sequence>MSNKPRHIVAIVQARMGSSRLPGKVMKPLLDKPLIGHLFTRLKQSQMIDQIVLATSDDENNDELVSYITSLGFDVIRGSEDNVLNRFVKAAKQTAATDIVRITGDSPLLCADICDRLINSYFDNNADYAYLSERFAEGVDCEVISAEALLKTEANAQKASELEHVTLYVYSHPKNFKIVELDNQIDDSKYRFTVDNAEDFEVVEAIASHFQYNFEHCLYLDIKKFLDENPSVMALNSHITRNEGLQISLAADSTNNAN</sequence>
<dbReference type="Pfam" id="PF02348">
    <property type="entry name" value="CTP_transf_3"/>
    <property type="match status" value="1"/>
</dbReference>
<proteinExistence type="predicted"/>
<name>A0A7Y0Q863_9GAMM</name>
<dbReference type="PANTHER" id="PTHR42866">
    <property type="entry name" value="3-DEOXY-MANNO-OCTULOSONATE CYTIDYLYLTRANSFERASE"/>
    <property type="match status" value="1"/>
</dbReference>
<dbReference type="AlphaFoldDB" id="A0A7Y0Q863"/>
<accession>A0A7Y0Q863</accession>
<dbReference type="Proteomes" id="UP000568664">
    <property type="component" value="Unassembled WGS sequence"/>
</dbReference>
<organism evidence="1 2">
    <name type="scientific">Thalassotalea algicola</name>
    <dbReference type="NCBI Taxonomy" id="2716224"/>
    <lineage>
        <taxon>Bacteria</taxon>
        <taxon>Pseudomonadati</taxon>
        <taxon>Pseudomonadota</taxon>
        <taxon>Gammaproteobacteria</taxon>
        <taxon>Alteromonadales</taxon>
        <taxon>Colwelliaceae</taxon>
        <taxon>Thalassotalea</taxon>
    </lineage>
</organism>
<dbReference type="CDD" id="cd02518">
    <property type="entry name" value="GT2_SpsF"/>
    <property type="match status" value="1"/>
</dbReference>
<dbReference type="GO" id="GO:0016740">
    <property type="term" value="F:transferase activity"/>
    <property type="evidence" value="ECO:0007669"/>
    <property type="project" value="UniProtKB-KW"/>
</dbReference>
<dbReference type="SUPFAM" id="SSF53448">
    <property type="entry name" value="Nucleotide-diphospho-sugar transferases"/>
    <property type="match status" value="1"/>
</dbReference>
<dbReference type="Gene3D" id="3.90.550.10">
    <property type="entry name" value="Spore Coat Polysaccharide Biosynthesis Protein SpsA, Chain A"/>
    <property type="match status" value="1"/>
</dbReference>
<dbReference type="EMBL" id="JABBXH010000005">
    <property type="protein sequence ID" value="NMP32901.1"/>
    <property type="molecule type" value="Genomic_DNA"/>
</dbReference>
<keyword evidence="1" id="KW-0808">Transferase</keyword>
<evidence type="ECO:0000313" key="2">
    <source>
        <dbReference type="Proteomes" id="UP000568664"/>
    </source>
</evidence>
<keyword evidence="2" id="KW-1185">Reference proteome</keyword>
<evidence type="ECO:0000313" key="1">
    <source>
        <dbReference type="EMBL" id="NMP32901.1"/>
    </source>
</evidence>
<protein>
    <submittedName>
        <fullName evidence="1">NTP transferase domain-containing protein</fullName>
    </submittedName>
</protein>